<dbReference type="EMBL" id="MU006735">
    <property type="protein sequence ID" value="KAF2623752.1"/>
    <property type="molecule type" value="Genomic_DNA"/>
</dbReference>
<name>A0ACB6RS49_9PLEO</name>
<protein>
    <submittedName>
        <fullName evidence="1">Uncharacterized protein</fullName>
    </submittedName>
</protein>
<comment type="caution">
    <text evidence="1">The sequence shown here is derived from an EMBL/GenBank/DDBJ whole genome shotgun (WGS) entry which is preliminary data.</text>
</comment>
<reference evidence="1" key="1">
    <citation type="journal article" date="2020" name="Stud. Mycol.">
        <title>101 Dothideomycetes genomes: a test case for predicting lifestyles and emergence of pathogens.</title>
        <authorList>
            <person name="Haridas S."/>
            <person name="Albert R."/>
            <person name="Binder M."/>
            <person name="Bloem J."/>
            <person name="Labutti K."/>
            <person name="Salamov A."/>
            <person name="Andreopoulos B."/>
            <person name="Baker S."/>
            <person name="Barry K."/>
            <person name="Bills G."/>
            <person name="Bluhm B."/>
            <person name="Cannon C."/>
            <person name="Castanera R."/>
            <person name="Culley D."/>
            <person name="Daum C."/>
            <person name="Ezra D."/>
            <person name="Gonzalez J."/>
            <person name="Henrissat B."/>
            <person name="Kuo A."/>
            <person name="Liang C."/>
            <person name="Lipzen A."/>
            <person name="Lutzoni F."/>
            <person name="Magnuson J."/>
            <person name="Mondo S."/>
            <person name="Nolan M."/>
            <person name="Ohm R."/>
            <person name="Pangilinan J."/>
            <person name="Park H.-J."/>
            <person name="Ramirez L."/>
            <person name="Alfaro M."/>
            <person name="Sun H."/>
            <person name="Tritt A."/>
            <person name="Yoshinaga Y."/>
            <person name="Zwiers L.-H."/>
            <person name="Turgeon B."/>
            <person name="Goodwin S."/>
            <person name="Spatafora J."/>
            <person name="Crous P."/>
            <person name="Grigoriev I."/>
        </authorList>
    </citation>
    <scope>NUCLEOTIDE SEQUENCE</scope>
    <source>
        <strain evidence="1">CBS 525.71</strain>
    </source>
</reference>
<dbReference type="Proteomes" id="UP000799754">
    <property type="component" value="Unassembled WGS sequence"/>
</dbReference>
<gene>
    <name evidence="1" type="ORF">BU25DRAFT_173875</name>
</gene>
<evidence type="ECO:0000313" key="2">
    <source>
        <dbReference type="Proteomes" id="UP000799754"/>
    </source>
</evidence>
<keyword evidence="2" id="KW-1185">Reference proteome</keyword>
<proteinExistence type="predicted"/>
<organism evidence="1 2">
    <name type="scientific">Macroventuria anomochaeta</name>
    <dbReference type="NCBI Taxonomy" id="301207"/>
    <lineage>
        <taxon>Eukaryota</taxon>
        <taxon>Fungi</taxon>
        <taxon>Dikarya</taxon>
        <taxon>Ascomycota</taxon>
        <taxon>Pezizomycotina</taxon>
        <taxon>Dothideomycetes</taxon>
        <taxon>Pleosporomycetidae</taxon>
        <taxon>Pleosporales</taxon>
        <taxon>Pleosporineae</taxon>
        <taxon>Didymellaceae</taxon>
        <taxon>Macroventuria</taxon>
    </lineage>
</organism>
<accession>A0ACB6RS49</accession>
<sequence>MFRLSVALLLAAVASAQTANYTTTAWMTNFAGSDKYGYVASVINADAQHMTLSLDFDTDTDREALHIGGIGGHWTFGASSYTIKEPMTRFAPLSSADMNLKVACTQPAQSDADVTCNGVFGDGYARFIRCNEDQNTRASHRQPSNYSTEYPHTYGTGLWGSGGTETITNTINFPLQTATTTPAWCTSDEVPTPELTTSYTTSAKEFAVYQIVIYAGQEKLSAYSGSSVVVSTASGSTGSAPAATASAGSGVASASATASVPPESTGAAGTINAVVSALGGMVVAAIMGML</sequence>
<evidence type="ECO:0000313" key="1">
    <source>
        <dbReference type="EMBL" id="KAF2623752.1"/>
    </source>
</evidence>